<evidence type="ECO:0000313" key="3">
    <source>
        <dbReference type="Proteomes" id="UP000504603"/>
    </source>
</evidence>
<evidence type="ECO:0000256" key="1">
    <source>
        <dbReference type="RuleBase" id="RU362006"/>
    </source>
</evidence>
<feature type="compositionally biased region" description="Pro residues" evidence="2">
    <location>
        <begin position="165"/>
        <end position="182"/>
    </location>
</feature>
<dbReference type="AlphaFoldDB" id="A0A6J1CUC7"/>
<dbReference type="PANTHER" id="PTHR12300:SF162">
    <property type="entry name" value="HVA22-LIKE PROTEIN J"/>
    <property type="match status" value="1"/>
</dbReference>
<evidence type="ECO:0000256" key="2">
    <source>
        <dbReference type="SAM" id="MobiDB-lite"/>
    </source>
</evidence>
<comment type="similarity">
    <text evidence="1">Belongs to the DP1 family.</text>
</comment>
<feature type="region of interest" description="Disordered" evidence="2">
    <location>
        <begin position="149"/>
        <end position="231"/>
    </location>
</feature>
<dbReference type="RefSeq" id="XP_022144677.1">
    <property type="nucleotide sequence ID" value="XM_022288985.1"/>
</dbReference>
<evidence type="ECO:0000313" key="4">
    <source>
        <dbReference type="RefSeq" id="XP_022144677.1"/>
    </source>
</evidence>
<dbReference type="PANTHER" id="PTHR12300">
    <property type="entry name" value="HVA22-LIKE PROTEINS"/>
    <property type="match status" value="1"/>
</dbReference>
<sequence>MLGDLMVRCLLMLFGYAYPAFQCYKTVVKSRIEVQELRFWCQFWIIVAILTVVERIADTLVAWLPMYGELKLALFIYLWYPKTKGSGYVFEMLLRPFVDKHETDIEQKLVDWRVKAWDLAIFYWKNCTELSQSAFLQVINYMASQSSRPAAAAPQARRNEHHPRPSAPPQPPPPPPPPPPNDLPSFFHKPPRQTRDSSKSKAKKWFLPSAPALLGSSNRRSSTTAEEFDAQFPLHDQTNYIYEGQNHNQARFRGSKQNH</sequence>
<gene>
    <name evidence="4" type="primary">LOC111014306</name>
</gene>
<dbReference type="Pfam" id="PF03134">
    <property type="entry name" value="TB2_DP1_HVA22"/>
    <property type="match status" value="1"/>
</dbReference>
<dbReference type="GeneID" id="111014306"/>
<dbReference type="GO" id="GO:0016020">
    <property type="term" value="C:membrane"/>
    <property type="evidence" value="ECO:0007669"/>
    <property type="project" value="UniProtKB-SubCell"/>
</dbReference>
<feature type="compositionally biased region" description="Polar residues" evidence="2">
    <location>
        <begin position="215"/>
        <end position="225"/>
    </location>
</feature>
<protein>
    <recommendedName>
        <fullName evidence="1">HVA22-like protein</fullName>
    </recommendedName>
</protein>
<dbReference type="Proteomes" id="UP000504603">
    <property type="component" value="Unplaced"/>
</dbReference>
<comment type="subcellular location">
    <subcellularLocation>
        <location evidence="1">Membrane</location>
        <topology evidence="1">Multi-pass membrane protein</topology>
    </subcellularLocation>
</comment>
<dbReference type="OrthoDB" id="434647at2759"/>
<proteinExistence type="inferred from homology"/>
<name>A0A6J1CUC7_MOMCH</name>
<dbReference type="KEGG" id="mcha:111014306"/>
<accession>A0A6J1CUC7</accession>
<organism evidence="3 4">
    <name type="scientific">Momordica charantia</name>
    <name type="common">Bitter gourd</name>
    <name type="synonym">Balsam pear</name>
    <dbReference type="NCBI Taxonomy" id="3673"/>
    <lineage>
        <taxon>Eukaryota</taxon>
        <taxon>Viridiplantae</taxon>
        <taxon>Streptophyta</taxon>
        <taxon>Embryophyta</taxon>
        <taxon>Tracheophyta</taxon>
        <taxon>Spermatophyta</taxon>
        <taxon>Magnoliopsida</taxon>
        <taxon>eudicotyledons</taxon>
        <taxon>Gunneridae</taxon>
        <taxon>Pentapetalae</taxon>
        <taxon>rosids</taxon>
        <taxon>fabids</taxon>
        <taxon>Cucurbitales</taxon>
        <taxon>Cucurbitaceae</taxon>
        <taxon>Momordiceae</taxon>
        <taxon>Momordica</taxon>
    </lineage>
</organism>
<keyword evidence="3" id="KW-1185">Reference proteome</keyword>
<dbReference type="InterPro" id="IPR004345">
    <property type="entry name" value="TB2_DP1_HVA22"/>
</dbReference>
<reference evidence="4" key="1">
    <citation type="submission" date="2025-08" db="UniProtKB">
        <authorList>
            <consortium name="RefSeq"/>
        </authorList>
    </citation>
    <scope>IDENTIFICATION</scope>
    <source>
        <strain evidence="4">OHB3-1</strain>
    </source>
</reference>